<keyword evidence="1" id="KW-0677">Repeat</keyword>
<keyword evidence="4" id="KW-0732">Signal</keyword>
<dbReference type="InterPro" id="IPR051012">
    <property type="entry name" value="CellSynth/LPSAsmb/PSIAsmb"/>
</dbReference>
<comment type="caution">
    <text evidence="5">The sequence shown here is derived from an EMBL/GenBank/DDBJ whole genome shotgun (WGS) entry which is preliminary data.</text>
</comment>
<keyword evidence="2 3" id="KW-0802">TPR repeat</keyword>
<evidence type="ECO:0000256" key="4">
    <source>
        <dbReference type="SAM" id="SignalP"/>
    </source>
</evidence>
<dbReference type="PANTHER" id="PTHR45586">
    <property type="entry name" value="TPR REPEAT-CONTAINING PROTEIN PA4667"/>
    <property type="match status" value="1"/>
</dbReference>
<reference evidence="5 6" key="1">
    <citation type="submission" date="2019-12" db="EMBL/GenBank/DDBJ databases">
        <authorList>
            <person name="Li C."/>
            <person name="Zhao J."/>
        </authorList>
    </citation>
    <scope>NUCLEOTIDE SEQUENCE [LARGE SCALE GENOMIC DNA]</scope>
    <source>
        <strain evidence="5 6">NEAU-DD11</strain>
    </source>
</reference>
<evidence type="ECO:0000256" key="2">
    <source>
        <dbReference type="ARBA" id="ARBA00022803"/>
    </source>
</evidence>
<protein>
    <submittedName>
        <fullName evidence="5">PEP-CTERM system TPR-repeat protein PrsT</fullName>
    </submittedName>
</protein>
<dbReference type="Pfam" id="PF13181">
    <property type="entry name" value="TPR_8"/>
    <property type="match status" value="1"/>
</dbReference>
<evidence type="ECO:0000256" key="1">
    <source>
        <dbReference type="ARBA" id="ARBA00022737"/>
    </source>
</evidence>
<dbReference type="EMBL" id="WSES01000009">
    <property type="protein sequence ID" value="MVW63699.1"/>
    <property type="molecule type" value="Genomic_DNA"/>
</dbReference>
<dbReference type="Pfam" id="PF14559">
    <property type="entry name" value="TPR_19"/>
    <property type="match status" value="2"/>
</dbReference>
<accession>A0A7X3G4X3</accession>
<evidence type="ECO:0000313" key="6">
    <source>
        <dbReference type="Proteomes" id="UP000443353"/>
    </source>
</evidence>
<dbReference type="AlphaFoldDB" id="A0A7X3G4X3"/>
<gene>
    <name evidence="5" type="primary">prsT</name>
    <name evidence="5" type="ORF">GPY61_27605</name>
</gene>
<dbReference type="SMART" id="SM00028">
    <property type="entry name" value="TPR"/>
    <property type="match status" value="14"/>
</dbReference>
<name>A0A7X3G4X3_9BURK</name>
<organism evidence="5 6">
    <name type="scientific">Massilia cellulosiltytica</name>
    <dbReference type="NCBI Taxonomy" id="2683234"/>
    <lineage>
        <taxon>Bacteria</taxon>
        <taxon>Pseudomonadati</taxon>
        <taxon>Pseudomonadota</taxon>
        <taxon>Betaproteobacteria</taxon>
        <taxon>Burkholderiales</taxon>
        <taxon>Oxalobacteraceae</taxon>
        <taxon>Telluria group</taxon>
        <taxon>Massilia</taxon>
    </lineage>
</organism>
<keyword evidence="6" id="KW-1185">Reference proteome</keyword>
<dbReference type="InterPro" id="IPR019734">
    <property type="entry name" value="TPR_rpt"/>
</dbReference>
<dbReference type="PROSITE" id="PS50005">
    <property type="entry name" value="TPR"/>
    <property type="match status" value="1"/>
</dbReference>
<feature type="repeat" description="TPR" evidence="3">
    <location>
        <begin position="473"/>
        <end position="506"/>
    </location>
</feature>
<dbReference type="SUPFAM" id="SSF48452">
    <property type="entry name" value="TPR-like"/>
    <property type="match status" value="4"/>
</dbReference>
<proteinExistence type="predicted"/>
<dbReference type="PANTHER" id="PTHR45586:SF1">
    <property type="entry name" value="LIPOPOLYSACCHARIDE ASSEMBLY PROTEIN B"/>
    <property type="match status" value="1"/>
</dbReference>
<evidence type="ECO:0000256" key="3">
    <source>
        <dbReference type="PROSITE-ProRule" id="PRU00339"/>
    </source>
</evidence>
<sequence length="929" mass="99140">MPSRAPTPPRASRLAAVLVAVVLAAALPACNQQTAEQQRAHAAQLRAKGDFRGALIVLKNALDADPRSADTRYQLAQVYLDLGDSTTAEKEARQALDRGHARGPALAALAAALVLEGQHQKALDETAGGPDDPGLSSARGDAYLALRRNDEARAAYEHVLARRADDPAALVGLGRLAIVEGHADAAHGYADRVLARDPRNVDALMFKADLVRAGERPEDALALYDRVLAVSPQHRTAHVEKAYLAIGLRKPQMAQAELDLAAKGAPGSLLVAYTQALLDYTTDRPDAARDVLYKVLKAVPDHMPSVLLAGAVDLKLGSNYQAEQHFRRYLERNPANMYARKMLAQALIGSGHGDEARTVLEPVLDARQADAEVLALAADANLKARRYDQAADLFARASTLDGASATLRTGLGLARLGAGAMDDAVRELQAATALDKRSPEAVEALVQANLRLGRRDAALDAALALERVQPDRPLVHALKGQVLAAQGKAEAARASFARALQIDPAYYRAAASLSQLALDASQPAAARQVLLDFLAKNKKSVAAMDGLATLAERTQDSAEVTRWLEQAAAVDPHAIGPGVDLCAHYLRTGQTDKALELARRLQVSHPENPDLLDLRGKAELARGDLPAALESYKQLAQALPRSAPALMQVAALRLVMNNTTQAEEDLKSVLAIQPDFPSAQLELAALYVRKGSHDLALMVAEHMQKQHPQGAAGYQLQGDILMAKRRPAAALAAFERASTLHATNELAIKIDNALRQAGRVADADGRLATWLAAHPDDVRVLAYRAQTWMGANEFKRAVAKLEDVLRRQPGNPVALNNLALCYQALGDARAQATAEAALNAAPKRADVMDTLAWILVGNGNAGRAVTLLREAQVLAPKARDIRYHLAAALAASGDKAAARKELDGLLAGDMRFAQADEARKLMEKLKAGG</sequence>
<dbReference type="NCBIfam" id="TIGR02917">
    <property type="entry name" value="PEP_TPR_lipo"/>
    <property type="match status" value="1"/>
</dbReference>
<feature type="signal peptide" evidence="4">
    <location>
        <begin position="1"/>
        <end position="31"/>
    </location>
</feature>
<dbReference type="Proteomes" id="UP000443353">
    <property type="component" value="Unassembled WGS sequence"/>
</dbReference>
<feature type="chain" id="PRO_5031180378" evidence="4">
    <location>
        <begin position="32"/>
        <end position="929"/>
    </location>
</feature>
<dbReference type="RefSeq" id="WP_160410454.1">
    <property type="nucleotide sequence ID" value="NZ_WSES01000009.1"/>
</dbReference>
<dbReference type="InterPro" id="IPR011990">
    <property type="entry name" value="TPR-like_helical_dom_sf"/>
</dbReference>
<dbReference type="InterPro" id="IPR014266">
    <property type="entry name" value="PEP-CTERM_TPR_PrsT"/>
</dbReference>
<dbReference type="Pfam" id="PF13432">
    <property type="entry name" value="TPR_16"/>
    <property type="match status" value="5"/>
</dbReference>
<evidence type="ECO:0000313" key="5">
    <source>
        <dbReference type="EMBL" id="MVW63699.1"/>
    </source>
</evidence>
<dbReference type="Gene3D" id="1.25.40.10">
    <property type="entry name" value="Tetratricopeptide repeat domain"/>
    <property type="match status" value="6"/>
</dbReference>